<evidence type="ECO:0000259" key="5">
    <source>
        <dbReference type="SMART" id="SM00400"/>
    </source>
</evidence>
<keyword evidence="2" id="KW-0863">Zinc-finger</keyword>
<evidence type="ECO:0000256" key="1">
    <source>
        <dbReference type="ARBA" id="ARBA00022723"/>
    </source>
</evidence>
<dbReference type="PANTHER" id="PTHR30313:SF2">
    <property type="entry name" value="DNA PRIMASE"/>
    <property type="match status" value="1"/>
</dbReference>
<dbReference type="RefSeq" id="WP_221919600.1">
    <property type="nucleotide sequence ID" value="NZ_CP173660.1"/>
</dbReference>
<proteinExistence type="predicted"/>
<dbReference type="InterPro" id="IPR036977">
    <property type="entry name" value="DNA_primase_Znf_CHC2"/>
</dbReference>
<dbReference type="Proteomes" id="UP000779049">
    <property type="component" value="Unassembled WGS sequence"/>
</dbReference>
<gene>
    <name evidence="6" type="ORF">FLB61_05495</name>
</gene>
<dbReference type="EMBL" id="VIRV01000005">
    <property type="protein sequence ID" value="MBY0758547.1"/>
    <property type="molecule type" value="Genomic_DNA"/>
</dbReference>
<feature type="coiled-coil region" evidence="4">
    <location>
        <begin position="85"/>
        <end position="120"/>
    </location>
</feature>
<protein>
    <submittedName>
        <fullName evidence="6">DNA primase</fullName>
    </submittedName>
</protein>
<evidence type="ECO:0000256" key="2">
    <source>
        <dbReference type="ARBA" id="ARBA00022771"/>
    </source>
</evidence>
<feature type="domain" description="Zinc finger CHC2-type" evidence="5">
    <location>
        <begin position="31"/>
        <end position="80"/>
    </location>
</feature>
<dbReference type="Pfam" id="PF01807">
    <property type="entry name" value="Zn_ribbon_DnaG"/>
    <property type="match status" value="1"/>
</dbReference>
<dbReference type="Gene3D" id="3.90.580.10">
    <property type="entry name" value="Zinc finger, CHC2-type domain"/>
    <property type="match status" value="1"/>
</dbReference>
<dbReference type="SUPFAM" id="SSF57783">
    <property type="entry name" value="Zinc beta-ribbon"/>
    <property type="match status" value="1"/>
</dbReference>
<dbReference type="InterPro" id="IPR002694">
    <property type="entry name" value="Znf_CHC2"/>
</dbReference>
<evidence type="ECO:0000256" key="3">
    <source>
        <dbReference type="ARBA" id="ARBA00022833"/>
    </source>
</evidence>
<dbReference type="PANTHER" id="PTHR30313">
    <property type="entry name" value="DNA PRIMASE"/>
    <property type="match status" value="1"/>
</dbReference>
<keyword evidence="4" id="KW-0175">Coiled coil</keyword>
<dbReference type="InterPro" id="IPR050219">
    <property type="entry name" value="DnaG_primase"/>
</dbReference>
<keyword evidence="3" id="KW-0862">Zinc</keyword>
<reference evidence="6 7" key="1">
    <citation type="journal article" date="2020" name="New Microbes New Infect">
        <title>Sellimonas caecigallum sp. nov., description and genome sequence of a new member of the Sellimonas genus isolated from the cecum of feral chicken.</title>
        <authorList>
            <person name="Wongkuna S."/>
            <person name="Ghimire S."/>
            <person name="Antony L."/>
            <person name="Chankhamhaengdecha S."/>
            <person name="Janvilisri T."/>
            <person name="Scaria J."/>
        </authorList>
    </citation>
    <scope>NUCLEOTIDE SEQUENCE [LARGE SCALE GENOMIC DNA]</scope>
    <source>
        <strain evidence="6 7">SW451</strain>
    </source>
</reference>
<keyword evidence="7" id="KW-1185">Reference proteome</keyword>
<accession>A0ABS7L6E8</accession>
<dbReference type="SMART" id="SM00400">
    <property type="entry name" value="ZnF_CHCC"/>
    <property type="match status" value="1"/>
</dbReference>
<evidence type="ECO:0000313" key="6">
    <source>
        <dbReference type="EMBL" id="MBY0758547.1"/>
    </source>
</evidence>
<keyword evidence="1" id="KW-0479">Metal-binding</keyword>
<evidence type="ECO:0000256" key="4">
    <source>
        <dbReference type="SAM" id="Coils"/>
    </source>
</evidence>
<sequence>MTSEEIKKTYNMQCIVEKYGFQPNRAGFIHCPFHKGDHGASLKIYKDSFYCFGCGKSGDIFTFVQLMDQVDFKTAFESLGGTYGKNTFESKLAVYRRKKKQEERKKAEEKLRKKKELNSMLMDIYRDYIRCSEPFSETWCDCYNALQYQLYIHEILNGEEVVT</sequence>
<comment type="caution">
    <text evidence="6">The sequence shown here is derived from an EMBL/GenBank/DDBJ whole genome shotgun (WGS) entry which is preliminary data.</text>
</comment>
<evidence type="ECO:0000313" key="7">
    <source>
        <dbReference type="Proteomes" id="UP000779049"/>
    </source>
</evidence>
<organism evidence="6 7">
    <name type="scientific">Sellimonas caecigallum</name>
    <dbReference type="NCBI Taxonomy" id="2592333"/>
    <lineage>
        <taxon>Bacteria</taxon>
        <taxon>Bacillati</taxon>
        <taxon>Bacillota</taxon>
        <taxon>Clostridia</taxon>
        <taxon>Lachnospirales</taxon>
        <taxon>Lachnospiraceae</taxon>
        <taxon>Sellimonas</taxon>
    </lineage>
</organism>
<name>A0ABS7L6E8_9FIRM</name>